<dbReference type="InterPro" id="IPR020846">
    <property type="entry name" value="MFS_dom"/>
</dbReference>
<accession>A0A7S1ANA6</accession>
<name>A0A7S1ANA6_NOCSC</name>
<evidence type="ECO:0000256" key="6">
    <source>
        <dbReference type="ARBA" id="ARBA00023136"/>
    </source>
</evidence>
<dbReference type="Pfam" id="PF07690">
    <property type="entry name" value="MFS_1"/>
    <property type="match status" value="1"/>
</dbReference>
<evidence type="ECO:0000256" key="3">
    <source>
        <dbReference type="ARBA" id="ARBA00022475"/>
    </source>
</evidence>
<dbReference type="Gene3D" id="1.20.1250.20">
    <property type="entry name" value="MFS general substrate transporter like domains"/>
    <property type="match status" value="1"/>
</dbReference>
<protein>
    <recommendedName>
        <fullName evidence="8">Major facilitator superfamily (MFS) profile domain-containing protein</fullName>
    </recommendedName>
</protein>
<dbReference type="InterPro" id="IPR001958">
    <property type="entry name" value="Tet-R_TetA/multi-R_MdtG-like"/>
</dbReference>
<feature type="transmembrane region" description="Helical" evidence="7">
    <location>
        <begin position="270"/>
        <end position="289"/>
    </location>
</feature>
<feature type="transmembrane region" description="Helical" evidence="7">
    <location>
        <begin position="236"/>
        <end position="258"/>
    </location>
</feature>
<evidence type="ECO:0000256" key="1">
    <source>
        <dbReference type="ARBA" id="ARBA00004651"/>
    </source>
</evidence>
<evidence type="ECO:0000259" key="8">
    <source>
        <dbReference type="PROSITE" id="PS50850"/>
    </source>
</evidence>
<evidence type="ECO:0000256" key="2">
    <source>
        <dbReference type="ARBA" id="ARBA00022448"/>
    </source>
</evidence>
<dbReference type="GO" id="GO:0022857">
    <property type="term" value="F:transmembrane transporter activity"/>
    <property type="evidence" value="ECO:0007669"/>
    <property type="project" value="InterPro"/>
</dbReference>
<evidence type="ECO:0000313" key="9">
    <source>
        <dbReference type="EMBL" id="CAD8860030.1"/>
    </source>
</evidence>
<reference evidence="9" key="1">
    <citation type="submission" date="2021-01" db="EMBL/GenBank/DDBJ databases">
        <authorList>
            <person name="Corre E."/>
            <person name="Pelletier E."/>
            <person name="Niang G."/>
            <person name="Scheremetjew M."/>
            <person name="Finn R."/>
            <person name="Kale V."/>
            <person name="Holt S."/>
            <person name="Cochrane G."/>
            <person name="Meng A."/>
            <person name="Brown T."/>
            <person name="Cohen L."/>
        </authorList>
    </citation>
    <scope>NUCLEOTIDE SEQUENCE</scope>
</reference>
<organism evidence="9">
    <name type="scientific">Noctiluca scintillans</name>
    <name type="common">Sea sparkle</name>
    <name type="synonym">Red tide dinoflagellate</name>
    <dbReference type="NCBI Taxonomy" id="2966"/>
    <lineage>
        <taxon>Eukaryota</taxon>
        <taxon>Sar</taxon>
        <taxon>Alveolata</taxon>
        <taxon>Dinophyceae</taxon>
        <taxon>Noctilucales</taxon>
        <taxon>Noctilucaceae</taxon>
        <taxon>Noctiluca</taxon>
    </lineage>
</organism>
<keyword evidence="4 7" id="KW-0812">Transmembrane</keyword>
<feature type="transmembrane region" description="Helical" evidence="7">
    <location>
        <begin position="393"/>
        <end position="417"/>
    </location>
</feature>
<keyword evidence="6 7" id="KW-0472">Membrane</keyword>
<feature type="transmembrane region" description="Helical" evidence="7">
    <location>
        <begin position="20"/>
        <end position="40"/>
    </location>
</feature>
<dbReference type="CDD" id="cd17325">
    <property type="entry name" value="MFS_MdtG_SLC18_like"/>
    <property type="match status" value="1"/>
</dbReference>
<dbReference type="AlphaFoldDB" id="A0A7S1ANA6"/>
<dbReference type="PANTHER" id="PTHR43414">
    <property type="entry name" value="MULTIDRUG RESISTANCE PROTEIN MDTG"/>
    <property type="match status" value="1"/>
</dbReference>
<evidence type="ECO:0000256" key="7">
    <source>
        <dbReference type="SAM" id="Phobius"/>
    </source>
</evidence>
<evidence type="ECO:0000256" key="5">
    <source>
        <dbReference type="ARBA" id="ARBA00022989"/>
    </source>
</evidence>
<feature type="transmembrane region" description="Helical" evidence="7">
    <location>
        <begin position="175"/>
        <end position="199"/>
    </location>
</feature>
<dbReference type="GO" id="GO:0005886">
    <property type="term" value="C:plasma membrane"/>
    <property type="evidence" value="ECO:0007669"/>
    <property type="project" value="UniProtKB-SubCell"/>
</dbReference>
<feature type="transmembrane region" description="Helical" evidence="7">
    <location>
        <begin position="88"/>
        <end position="112"/>
    </location>
</feature>
<dbReference type="PRINTS" id="PR01035">
    <property type="entry name" value="TCRTETA"/>
</dbReference>
<dbReference type="InterPro" id="IPR011701">
    <property type="entry name" value="MFS"/>
</dbReference>
<dbReference type="PROSITE" id="PS50850">
    <property type="entry name" value="MFS"/>
    <property type="match status" value="1"/>
</dbReference>
<comment type="subcellular location">
    <subcellularLocation>
        <location evidence="1">Cell membrane</location>
        <topology evidence="1">Multi-pass membrane protein</topology>
    </subcellularLocation>
</comment>
<feature type="transmembrane region" description="Helical" evidence="7">
    <location>
        <begin position="310"/>
        <end position="332"/>
    </location>
</feature>
<evidence type="ECO:0000256" key="4">
    <source>
        <dbReference type="ARBA" id="ARBA00022692"/>
    </source>
</evidence>
<feature type="domain" description="Major facilitator superfamily (MFS) profile" evidence="8">
    <location>
        <begin position="22"/>
        <end position="421"/>
    </location>
</feature>
<gene>
    <name evidence="9" type="ORF">NSCI0253_LOCUS34384</name>
</gene>
<keyword evidence="3" id="KW-1003">Cell membrane</keyword>
<dbReference type="SUPFAM" id="SSF103473">
    <property type="entry name" value="MFS general substrate transporter"/>
    <property type="match status" value="1"/>
</dbReference>
<dbReference type="InterPro" id="IPR036259">
    <property type="entry name" value="MFS_trans_sf"/>
</dbReference>
<dbReference type="PANTHER" id="PTHR43414:SF6">
    <property type="entry name" value="MULTIDRUG RESISTANCE PROTEIN MDTG"/>
    <property type="match status" value="1"/>
</dbReference>
<proteinExistence type="predicted"/>
<keyword evidence="5 7" id="KW-1133">Transmembrane helix</keyword>
<sequence length="512" mass="54747">MAKGLAEDLITNGAQVEVPATALVMVLLTMFVDTLAGSISGPVLPYYAKSFGVGVAQIGWLYAVWSFSSTVFAPQLTRISDRIGRRPVLLASLLGAGFANILQGVCTSIPIYGFYVFVFARFFSGIWAAVGSTCNVYVTDVVPEESRGAFLAKLSLIFPIAIFFGPGIGGGLSKFGLNVPVLVDGSVTLASFVFVYIYLPETPAFLRTKQARKDAAEGKASPNAGEQVKIPLAVHLLGFSNLLMGMGLSTRLSTYAILMKDVFEWSALEIGFNFMAGSLVMMFTNIFICPRITKTLGEAGSLAFGRVLQAIGYVGIAVSGHLWITLVFYAVVSVGDGINFAMTNAYLANFTHPTNRGAVFGAAAVYLNLGRMLGPVTSTHLASYFGSGTPGAFGAGASFVMAASVSAVGSVIPLMVIRLQPQKGKPLLEKRGSAYGDDWADEEGANQDYEALGRKVAAMLQKKHYKWVSRREEVELFLDTIIPELKTSNKDTYESEWHSVLHGGSRANAMSG</sequence>
<feature type="transmembrane region" description="Helical" evidence="7">
    <location>
        <begin position="118"/>
        <end position="138"/>
    </location>
</feature>
<feature type="transmembrane region" description="Helical" evidence="7">
    <location>
        <begin position="46"/>
        <end position="67"/>
    </location>
</feature>
<feature type="transmembrane region" description="Helical" evidence="7">
    <location>
        <begin position="150"/>
        <end position="169"/>
    </location>
</feature>
<keyword evidence="2" id="KW-0813">Transport</keyword>
<dbReference type="EMBL" id="HBFQ01048143">
    <property type="protein sequence ID" value="CAD8860030.1"/>
    <property type="molecule type" value="Transcribed_RNA"/>
</dbReference>